<sequence length="324" mass="36003">MIKMMMIDGQMNAVDTETGEIVNHSLPCLPDAYDVSSAVDLALYGDMGNEGVILPNSFNQEAPKTKRGRPSKAIHNPYASIFANAAYNEDTNECSLGAKMGDLLYSAANATTTSTRIPVAQLMFILKSDEITTKRTMENLNKRRAFYVGQTVEERYAQIVNKAAESVINRLQQPENADIIKFDSGMAFCFEADSGAYKISDGLSNAVMCPVEFTEGDKEVLRGLALAHKDVEAQAYVNQVKEQSGRMLERIEAIKLPAECEVLEAIDNEFPFSPYEQEEVFQDADDAWIDSVVNKKEKHSDAEPDWWNIPVQVGTYTNEAGEPW</sequence>
<accession>A0A286BXD8</accession>
<evidence type="ECO:0000313" key="2">
    <source>
        <dbReference type="Proteomes" id="UP000219271"/>
    </source>
</evidence>
<dbReference type="Proteomes" id="UP000219271">
    <property type="component" value="Unassembled WGS sequence"/>
</dbReference>
<dbReference type="RefSeq" id="WP_097096681.1">
    <property type="nucleotide sequence ID" value="NZ_OCMY01000001.1"/>
</dbReference>
<protein>
    <submittedName>
        <fullName evidence="1">Uncharacterized protein</fullName>
    </submittedName>
</protein>
<organism evidence="1 2">
    <name type="scientific">Candidatus Pantoea floridensis</name>
    <dbReference type="NCBI Taxonomy" id="1938870"/>
    <lineage>
        <taxon>Bacteria</taxon>
        <taxon>Pseudomonadati</taxon>
        <taxon>Pseudomonadota</taxon>
        <taxon>Gammaproteobacteria</taxon>
        <taxon>Enterobacterales</taxon>
        <taxon>Erwiniaceae</taxon>
        <taxon>Pantoea</taxon>
    </lineage>
</organism>
<evidence type="ECO:0000313" key="1">
    <source>
        <dbReference type="EMBL" id="SOD38812.1"/>
    </source>
</evidence>
<proteinExistence type="predicted"/>
<dbReference type="EMBL" id="OCMY01000001">
    <property type="protein sequence ID" value="SOD38812.1"/>
    <property type="molecule type" value="Genomic_DNA"/>
</dbReference>
<reference evidence="2" key="1">
    <citation type="submission" date="2017-09" db="EMBL/GenBank/DDBJ databases">
        <authorList>
            <person name="Varghese N."/>
            <person name="Submissions S."/>
        </authorList>
    </citation>
    <scope>NUCLEOTIDE SEQUENCE [LARGE SCALE GENOMIC DNA]</scope>
    <source>
        <strain evidence="2">JKS000234</strain>
    </source>
</reference>
<name>A0A286BXD8_9GAMM</name>
<dbReference type="AlphaFoldDB" id="A0A286BXD8"/>
<dbReference type="OrthoDB" id="9913361at2"/>
<gene>
    <name evidence="1" type="ORF">SAMN06273570_3245</name>
</gene>
<keyword evidence="2" id="KW-1185">Reference proteome</keyword>